<proteinExistence type="predicted"/>
<organism evidence="1 2">
    <name type="scientific">Bradyrhizobium erythrophlei</name>
    <dbReference type="NCBI Taxonomy" id="1437360"/>
    <lineage>
        <taxon>Bacteria</taxon>
        <taxon>Pseudomonadati</taxon>
        <taxon>Pseudomonadota</taxon>
        <taxon>Alphaproteobacteria</taxon>
        <taxon>Hyphomicrobiales</taxon>
        <taxon>Nitrobacteraceae</taxon>
        <taxon>Bradyrhizobium</taxon>
    </lineage>
</organism>
<sequence length="106" mass="10718">MTALLLALMLAGCAGDRLTRRTKCETVSAVLSNPSATRDQIAIAMEMGGNNGCCGTGPPRQPDKRLESPFALSVPPPIGAAFDATVMAATPIEGMGEAGAGTGDVK</sequence>
<dbReference type="AlphaFoldDB" id="A0A1M5K1K5"/>
<accession>A0A1M5K1K5</accession>
<protein>
    <submittedName>
        <fullName evidence="1">Uncharacterized protein</fullName>
    </submittedName>
</protein>
<evidence type="ECO:0000313" key="1">
    <source>
        <dbReference type="EMBL" id="SHG46203.1"/>
    </source>
</evidence>
<dbReference type="Proteomes" id="UP000189796">
    <property type="component" value="Chromosome I"/>
</dbReference>
<name>A0A1M5K1K5_9BRAD</name>
<reference evidence="1 2" key="1">
    <citation type="submission" date="2016-11" db="EMBL/GenBank/DDBJ databases">
        <authorList>
            <person name="Jaros S."/>
            <person name="Januszkiewicz K."/>
            <person name="Wedrychowicz H."/>
        </authorList>
    </citation>
    <scope>NUCLEOTIDE SEQUENCE [LARGE SCALE GENOMIC DNA]</scope>
    <source>
        <strain evidence="1 2">GAS138</strain>
    </source>
</reference>
<dbReference type="EMBL" id="LT670817">
    <property type="protein sequence ID" value="SHG46203.1"/>
    <property type="molecule type" value="Genomic_DNA"/>
</dbReference>
<gene>
    <name evidence="1" type="ORF">SAMN05443248_1636</name>
</gene>
<evidence type="ECO:0000313" key="2">
    <source>
        <dbReference type="Proteomes" id="UP000189796"/>
    </source>
</evidence>